<organism evidence="1 2">
    <name type="scientific">Arctium lappa</name>
    <name type="common">Greater burdock</name>
    <name type="synonym">Lappa major</name>
    <dbReference type="NCBI Taxonomy" id="4217"/>
    <lineage>
        <taxon>Eukaryota</taxon>
        <taxon>Viridiplantae</taxon>
        <taxon>Streptophyta</taxon>
        <taxon>Embryophyta</taxon>
        <taxon>Tracheophyta</taxon>
        <taxon>Spermatophyta</taxon>
        <taxon>Magnoliopsida</taxon>
        <taxon>eudicotyledons</taxon>
        <taxon>Gunneridae</taxon>
        <taxon>Pentapetalae</taxon>
        <taxon>asterids</taxon>
        <taxon>campanulids</taxon>
        <taxon>Asterales</taxon>
        <taxon>Asteraceae</taxon>
        <taxon>Carduoideae</taxon>
        <taxon>Cardueae</taxon>
        <taxon>Arctiinae</taxon>
        <taxon>Arctium</taxon>
    </lineage>
</organism>
<evidence type="ECO:0000313" key="1">
    <source>
        <dbReference type="EMBL" id="KAI3746984.1"/>
    </source>
</evidence>
<protein>
    <submittedName>
        <fullName evidence="1">Uncharacterized protein</fullName>
    </submittedName>
</protein>
<dbReference type="Proteomes" id="UP001055879">
    <property type="component" value="Linkage Group LG03"/>
</dbReference>
<proteinExistence type="predicted"/>
<evidence type="ECO:0000313" key="2">
    <source>
        <dbReference type="Proteomes" id="UP001055879"/>
    </source>
</evidence>
<accession>A0ACB9DK04</accession>
<comment type="caution">
    <text evidence="1">The sequence shown here is derived from an EMBL/GenBank/DDBJ whole genome shotgun (WGS) entry which is preliminary data.</text>
</comment>
<reference evidence="2" key="1">
    <citation type="journal article" date="2022" name="Mol. Ecol. Resour.">
        <title>The genomes of chicory, endive, great burdock and yacon provide insights into Asteraceae palaeo-polyploidization history and plant inulin production.</title>
        <authorList>
            <person name="Fan W."/>
            <person name="Wang S."/>
            <person name="Wang H."/>
            <person name="Wang A."/>
            <person name="Jiang F."/>
            <person name="Liu H."/>
            <person name="Zhao H."/>
            <person name="Xu D."/>
            <person name="Zhang Y."/>
        </authorList>
    </citation>
    <scope>NUCLEOTIDE SEQUENCE [LARGE SCALE GENOMIC DNA]</scope>
    <source>
        <strain evidence="2">cv. Niubang</strain>
    </source>
</reference>
<sequence>MTAKSSKATVEGRRPEMWSCRRQSVIGDGEVDGKGDSDESKKKMQILVDSLVIRLEGDKDLQKMLI</sequence>
<dbReference type="EMBL" id="CM042049">
    <property type="protein sequence ID" value="KAI3746984.1"/>
    <property type="molecule type" value="Genomic_DNA"/>
</dbReference>
<reference evidence="1 2" key="2">
    <citation type="journal article" date="2022" name="Mol. Ecol. Resour.">
        <title>The genomes of chicory, endive, great burdock and yacon provide insights into Asteraceae paleo-polyploidization history and plant inulin production.</title>
        <authorList>
            <person name="Fan W."/>
            <person name="Wang S."/>
            <person name="Wang H."/>
            <person name="Wang A."/>
            <person name="Jiang F."/>
            <person name="Liu H."/>
            <person name="Zhao H."/>
            <person name="Xu D."/>
            <person name="Zhang Y."/>
        </authorList>
    </citation>
    <scope>NUCLEOTIDE SEQUENCE [LARGE SCALE GENOMIC DNA]</scope>
    <source>
        <strain evidence="2">cv. Niubang</strain>
    </source>
</reference>
<keyword evidence="2" id="KW-1185">Reference proteome</keyword>
<gene>
    <name evidence="1" type="ORF">L6452_09426</name>
</gene>
<name>A0ACB9DK04_ARCLA</name>